<dbReference type="InterPro" id="IPR036034">
    <property type="entry name" value="PDZ_sf"/>
</dbReference>
<evidence type="ECO:0000259" key="18">
    <source>
        <dbReference type="PROSITE" id="PS51285"/>
    </source>
</evidence>
<dbReference type="SUPFAM" id="SSF56112">
    <property type="entry name" value="Protein kinase-like (PK-like)"/>
    <property type="match status" value="1"/>
</dbReference>
<comment type="caution">
    <text evidence="19">The sequence shown here is derived from an EMBL/GenBank/DDBJ whole genome shotgun (WGS) entry which is preliminary data.</text>
</comment>
<dbReference type="CDD" id="cd05609">
    <property type="entry name" value="STKc_MAST"/>
    <property type="match status" value="1"/>
</dbReference>
<keyword evidence="6 19" id="KW-0723">Serine/threonine-protein kinase</keyword>
<feature type="compositionally biased region" description="Pro residues" evidence="15">
    <location>
        <begin position="1138"/>
        <end position="1162"/>
    </location>
</feature>
<feature type="compositionally biased region" description="Basic residues" evidence="15">
    <location>
        <begin position="1005"/>
        <end position="1020"/>
    </location>
</feature>
<dbReference type="InterPro" id="IPR023142">
    <property type="entry name" value="MAST_pre-PK_dom_sf"/>
</dbReference>
<reference evidence="19 20" key="1">
    <citation type="submission" date="2024-08" db="EMBL/GenBank/DDBJ databases">
        <title>The draft genome of Apodemus speciosus.</title>
        <authorList>
            <person name="Nabeshima K."/>
            <person name="Suzuki S."/>
            <person name="Onuma M."/>
        </authorList>
    </citation>
    <scope>NUCLEOTIDE SEQUENCE [LARGE SCALE GENOMIC DNA]</scope>
    <source>
        <strain evidence="19">IB14-021</strain>
    </source>
</reference>
<proteinExistence type="inferred from homology"/>
<feature type="region of interest" description="Disordered" evidence="15">
    <location>
        <begin position="683"/>
        <end position="704"/>
    </location>
</feature>
<dbReference type="SMART" id="SM00220">
    <property type="entry name" value="S_TKc"/>
    <property type="match status" value="1"/>
</dbReference>
<evidence type="ECO:0000256" key="13">
    <source>
        <dbReference type="ARBA" id="ARBA00047899"/>
    </source>
</evidence>
<dbReference type="SUPFAM" id="SSF50156">
    <property type="entry name" value="PDZ domain-like"/>
    <property type="match status" value="1"/>
</dbReference>
<comment type="subcellular location">
    <subcellularLocation>
        <location evidence="2">Cytoplasm</location>
    </subcellularLocation>
</comment>
<feature type="region of interest" description="Disordered" evidence="15">
    <location>
        <begin position="717"/>
        <end position="739"/>
    </location>
</feature>
<gene>
    <name evidence="19" type="ORF">APTSU1_000850400</name>
</gene>
<evidence type="ECO:0000256" key="5">
    <source>
        <dbReference type="ARBA" id="ARBA00022490"/>
    </source>
</evidence>
<feature type="domain" description="PDZ" evidence="17">
    <location>
        <begin position="905"/>
        <end position="993"/>
    </location>
</feature>
<dbReference type="PROSITE" id="PS50011">
    <property type="entry name" value="PROTEIN_KINASE_DOM"/>
    <property type="match status" value="1"/>
</dbReference>
<dbReference type="InterPro" id="IPR015022">
    <property type="entry name" value="MAST_pre-PK_dom"/>
</dbReference>
<dbReference type="PROSITE" id="PS50106">
    <property type="entry name" value="PDZ"/>
    <property type="match status" value="1"/>
</dbReference>
<feature type="region of interest" description="Disordered" evidence="15">
    <location>
        <begin position="863"/>
        <end position="904"/>
    </location>
</feature>
<feature type="compositionally biased region" description="Low complexity" evidence="15">
    <location>
        <begin position="1088"/>
        <end position="1105"/>
    </location>
</feature>
<keyword evidence="5" id="KW-0963">Cytoplasm</keyword>
<dbReference type="PANTHER" id="PTHR24356">
    <property type="entry name" value="SERINE/THREONINE-PROTEIN KINASE"/>
    <property type="match status" value="1"/>
</dbReference>
<feature type="region of interest" description="Disordered" evidence="15">
    <location>
        <begin position="93"/>
        <end position="118"/>
    </location>
</feature>
<dbReference type="Pfam" id="PF17820">
    <property type="entry name" value="PDZ_6"/>
    <property type="match status" value="1"/>
</dbReference>
<dbReference type="Gene3D" id="3.30.200.20">
    <property type="entry name" value="Phosphorylase Kinase, domain 1"/>
    <property type="match status" value="1"/>
</dbReference>
<evidence type="ECO:0000256" key="3">
    <source>
        <dbReference type="ARBA" id="ARBA00009903"/>
    </source>
</evidence>
<evidence type="ECO:0000313" key="20">
    <source>
        <dbReference type="Proteomes" id="UP001623349"/>
    </source>
</evidence>
<feature type="compositionally biased region" description="Low complexity" evidence="15">
    <location>
        <begin position="870"/>
        <end position="897"/>
    </location>
</feature>
<evidence type="ECO:0000256" key="2">
    <source>
        <dbReference type="ARBA" id="ARBA00004496"/>
    </source>
</evidence>
<feature type="region of interest" description="Disordered" evidence="15">
    <location>
        <begin position="1002"/>
        <end position="1260"/>
    </location>
</feature>
<dbReference type="Gene3D" id="1.20.1480.20">
    <property type="entry name" value="MAST3 pre-PK domain-like"/>
    <property type="match status" value="1"/>
</dbReference>
<feature type="compositionally biased region" description="Low complexity" evidence="15">
    <location>
        <begin position="1044"/>
        <end position="1076"/>
    </location>
</feature>
<dbReference type="EC" id="2.7.11.1" evidence="4"/>
<evidence type="ECO:0000259" key="17">
    <source>
        <dbReference type="PROSITE" id="PS50106"/>
    </source>
</evidence>
<sequence>MSDPSYWTAVAAPGHRSRLAKGALLQRSKSCRSGNRKSLVVGTPSPTLSRPLSPLSVPTGNSPLDSPRNVSTAAAINFPFARRADGRRWSLASLPSSGYGTNTPSSTVSSSSSSRERLHQLPFQPTADELRFLSKHFRSSESVVDEDGARSPRLRPRSRSLSPGRTSGTFDNEIVLMNQVYRERFPKATAQMEGRLQDFLAAFAPGDRLALADGVLGFIHHQIVELARDCLAKSGEALVTSRYFLEMQDKLERLLQDAHARSDSAEVGFIEQLVRKLLIIISRPARLLECLEFDPEEFYHLLEAAEGQAREDQGVKTDLPRYIIRQLGLAKDPLEEIQPLGDPDEGQPPAPGSPESRGLGGPSRRKPCESDFETVKLISNGAYGAVYLVRHRDTRQRFAIKKINKQNLILRNQIQQVFVERDILTFAENPFVVGMFCSFETRRHLCMVMEYVEGGDCATLLKNMGPLPVDMARMYFAETVLALEYLHNYGIVHRDLKPDNLLITSLGHIKLTDFGLSKIGLMSMATNLYEGHIEKDAREFVDKQVCGTPEYIAPEVIFRQGYGKPVDWWAMGVILYEFLVGCVPFFGDTPEELFGQVVSDEIMWPEGEEALPPDAQDLITRLLRQSPMDRLGTGGTHEVKQHPFFLALDWAGLLRHKAEFVPQLEAEDDTSYFDTRSERYRHLGSEDEETNDEESSTEIPQFSSCSHRFSKQLRSWTPASSCQPSSCQTDRGPSPSLLSTISLDMMPKFAFSSEDEGAGSGPADPQKPVFILGEPDPPLPTTPVTPKPCNLSADTAVLSHARLRSNSTGARHSTSRPLDAGRGRRLGGPRDPGPEKPRTSPGGSGGRVPKSASVSALSLIITADDGSGGPLMSPLSPRSLSSNPSSRDSSPSRDPSPVCGGLRPPIVIHSSGKKYGFSLRAIRVYMGDSDVYTVHHVVWSVEEGSPAQEAGLRAGDLITHINGESVLGLVHMDVVELLLKSGNKISLRTTALENTSIKVGPARKNVAKGRMARRSKRSRRRETQDRRKSLFKRISKPSSVLHTSRSFSSGLQHSLSSSESLPGSPTHSLSPSPTTPCRSPAPDVPTDAASPPSVSPSSSSPASPATGHTRPSSLHGLAAKLGPPRHKSGRRKSTSSIPPSPLACPPVPTPPPRSPSPLPGHIPIPARSPRLRRGQSADKLGLGTSERLDGDGGRRGRGAEAELVVMRRLHLSERRDSFKKQEAVQEVSFDEEPGPPRTVPKIAVQGAEATPGTPGPARKD</sequence>
<evidence type="ECO:0000256" key="12">
    <source>
        <dbReference type="ARBA" id="ARBA00022842"/>
    </source>
</evidence>
<feature type="region of interest" description="Disordered" evidence="15">
    <location>
        <begin position="336"/>
        <end position="367"/>
    </location>
</feature>
<feature type="compositionally biased region" description="Pro residues" evidence="15">
    <location>
        <begin position="775"/>
        <end position="786"/>
    </location>
</feature>
<dbReference type="EMBL" id="BAAFST010000008">
    <property type="protein sequence ID" value="GAB1293273.1"/>
    <property type="molecule type" value="Genomic_DNA"/>
</dbReference>
<feature type="region of interest" description="Disordered" evidence="15">
    <location>
        <begin position="25"/>
        <end position="69"/>
    </location>
</feature>
<dbReference type="CDD" id="cd23075">
    <property type="entry name" value="PDZ_MAST3"/>
    <property type="match status" value="1"/>
</dbReference>
<evidence type="ECO:0000256" key="11">
    <source>
        <dbReference type="ARBA" id="ARBA00022840"/>
    </source>
</evidence>
<comment type="catalytic activity">
    <reaction evidence="14">
        <text>L-seryl-[protein] + ATP = O-phospho-L-seryl-[protein] + ADP + H(+)</text>
        <dbReference type="Rhea" id="RHEA:17989"/>
        <dbReference type="Rhea" id="RHEA-COMP:9863"/>
        <dbReference type="Rhea" id="RHEA-COMP:11604"/>
        <dbReference type="ChEBI" id="CHEBI:15378"/>
        <dbReference type="ChEBI" id="CHEBI:29999"/>
        <dbReference type="ChEBI" id="CHEBI:30616"/>
        <dbReference type="ChEBI" id="CHEBI:83421"/>
        <dbReference type="ChEBI" id="CHEBI:456216"/>
        <dbReference type="EC" id="2.7.11.1"/>
    </reaction>
</comment>
<feature type="compositionally biased region" description="Basic residues" evidence="15">
    <location>
        <begin position="1123"/>
        <end position="1133"/>
    </location>
</feature>
<dbReference type="Gene3D" id="1.10.510.10">
    <property type="entry name" value="Transferase(Phosphotransferase) domain 1"/>
    <property type="match status" value="1"/>
</dbReference>
<feature type="region of interest" description="Disordered" evidence="15">
    <location>
        <begin position="751"/>
        <end position="851"/>
    </location>
</feature>
<dbReference type="InterPro" id="IPR050236">
    <property type="entry name" value="Ser_Thr_kinase_AGC"/>
</dbReference>
<feature type="region of interest" description="Disordered" evidence="15">
    <location>
        <begin position="143"/>
        <end position="166"/>
    </location>
</feature>
<dbReference type="Proteomes" id="UP001623349">
    <property type="component" value="Unassembled WGS sequence"/>
</dbReference>
<organism evidence="19 20">
    <name type="scientific">Apodemus speciosus</name>
    <name type="common">Large Japanese field mouse</name>
    <dbReference type="NCBI Taxonomy" id="105296"/>
    <lineage>
        <taxon>Eukaryota</taxon>
        <taxon>Metazoa</taxon>
        <taxon>Chordata</taxon>
        <taxon>Craniata</taxon>
        <taxon>Vertebrata</taxon>
        <taxon>Euteleostomi</taxon>
        <taxon>Mammalia</taxon>
        <taxon>Eutheria</taxon>
        <taxon>Euarchontoglires</taxon>
        <taxon>Glires</taxon>
        <taxon>Rodentia</taxon>
        <taxon>Myomorpha</taxon>
        <taxon>Muroidea</taxon>
        <taxon>Muridae</taxon>
        <taxon>Murinae</taxon>
        <taxon>Apodemus</taxon>
    </lineage>
</organism>
<evidence type="ECO:0000256" key="8">
    <source>
        <dbReference type="ARBA" id="ARBA00022679"/>
    </source>
</evidence>
<keyword evidence="11" id="KW-0067">ATP-binding</keyword>
<feature type="domain" description="AGC-kinase C-terminal" evidence="18">
    <location>
        <begin position="646"/>
        <end position="717"/>
    </location>
</feature>
<dbReference type="InterPro" id="IPR011009">
    <property type="entry name" value="Kinase-like_dom_sf"/>
</dbReference>
<keyword evidence="7" id="KW-0597">Phosphoprotein</keyword>
<feature type="compositionally biased region" description="Polar residues" evidence="15">
    <location>
        <begin position="60"/>
        <end position="69"/>
    </location>
</feature>
<keyword evidence="20" id="KW-1185">Reference proteome</keyword>
<protein>
    <recommendedName>
        <fullName evidence="4">non-specific serine/threonine protein kinase</fullName>
        <ecNumber evidence="4">2.7.11.1</ecNumber>
    </recommendedName>
</protein>
<dbReference type="Pfam" id="PF08926">
    <property type="entry name" value="DUF1908"/>
    <property type="match status" value="1"/>
</dbReference>
<dbReference type="InterPro" id="IPR041489">
    <property type="entry name" value="PDZ_6"/>
</dbReference>
<feature type="compositionally biased region" description="Low complexity" evidence="15">
    <location>
        <begin position="43"/>
        <end position="59"/>
    </location>
</feature>
<dbReference type="SMART" id="SM00228">
    <property type="entry name" value="PDZ"/>
    <property type="match status" value="1"/>
</dbReference>
<dbReference type="InterPro" id="IPR001478">
    <property type="entry name" value="PDZ"/>
</dbReference>
<evidence type="ECO:0000313" key="19">
    <source>
        <dbReference type="EMBL" id="GAB1293273.1"/>
    </source>
</evidence>
<evidence type="ECO:0000256" key="9">
    <source>
        <dbReference type="ARBA" id="ARBA00022741"/>
    </source>
</evidence>
<evidence type="ECO:0000256" key="10">
    <source>
        <dbReference type="ARBA" id="ARBA00022777"/>
    </source>
</evidence>
<keyword evidence="8" id="KW-0808">Transferase</keyword>
<evidence type="ECO:0000256" key="6">
    <source>
        <dbReference type="ARBA" id="ARBA00022527"/>
    </source>
</evidence>
<evidence type="ECO:0000256" key="15">
    <source>
        <dbReference type="SAM" id="MobiDB-lite"/>
    </source>
</evidence>
<evidence type="ECO:0000256" key="4">
    <source>
        <dbReference type="ARBA" id="ARBA00012513"/>
    </source>
</evidence>
<dbReference type="GO" id="GO:0004674">
    <property type="term" value="F:protein serine/threonine kinase activity"/>
    <property type="evidence" value="ECO:0007669"/>
    <property type="project" value="UniProtKB-KW"/>
</dbReference>
<dbReference type="InterPro" id="IPR037711">
    <property type="entry name" value="MAST"/>
</dbReference>
<keyword evidence="9" id="KW-0547">Nucleotide-binding</keyword>
<comment type="catalytic activity">
    <reaction evidence="13">
        <text>L-threonyl-[protein] + ATP = O-phospho-L-threonyl-[protein] + ADP + H(+)</text>
        <dbReference type="Rhea" id="RHEA:46608"/>
        <dbReference type="Rhea" id="RHEA-COMP:11060"/>
        <dbReference type="Rhea" id="RHEA-COMP:11605"/>
        <dbReference type="ChEBI" id="CHEBI:15378"/>
        <dbReference type="ChEBI" id="CHEBI:30013"/>
        <dbReference type="ChEBI" id="CHEBI:30616"/>
        <dbReference type="ChEBI" id="CHEBI:61977"/>
        <dbReference type="ChEBI" id="CHEBI:456216"/>
        <dbReference type="EC" id="2.7.11.1"/>
    </reaction>
</comment>
<keyword evidence="12" id="KW-0460">Magnesium</keyword>
<feature type="compositionally biased region" description="Polar residues" evidence="15">
    <location>
        <begin position="93"/>
        <end position="104"/>
    </location>
</feature>
<accession>A0ABQ0F257</accession>
<dbReference type="PROSITE" id="PS51285">
    <property type="entry name" value="AGC_KINASE_CTER"/>
    <property type="match status" value="1"/>
</dbReference>
<dbReference type="InterPro" id="IPR000961">
    <property type="entry name" value="AGC-kinase_C"/>
</dbReference>
<feature type="domain" description="Protein kinase" evidence="16">
    <location>
        <begin position="372"/>
        <end position="645"/>
    </location>
</feature>
<keyword evidence="10 19" id="KW-0418">Kinase</keyword>
<evidence type="ECO:0000259" key="16">
    <source>
        <dbReference type="PROSITE" id="PS50011"/>
    </source>
</evidence>
<feature type="compositionally biased region" description="Basic and acidic residues" evidence="15">
    <location>
        <begin position="1210"/>
        <end position="1223"/>
    </location>
</feature>
<dbReference type="Pfam" id="PF00069">
    <property type="entry name" value="Pkinase"/>
    <property type="match status" value="1"/>
</dbReference>
<feature type="compositionally biased region" description="Acidic residues" evidence="15">
    <location>
        <begin position="686"/>
        <end position="696"/>
    </location>
</feature>
<evidence type="ECO:0000256" key="1">
    <source>
        <dbReference type="ARBA" id="ARBA00001946"/>
    </source>
</evidence>
<dbReference type="InterPro" id="IPR000719">
    <property type="entry name" value="Prot_kinase_dom"/>
</dbReference>
<dbReference type="SUPFAM" id="SSF140482">
    <property type="entry name" value="MAST3 pre-PK domain-like"/>
    <property type="match status" value="1"/>
</dbReference>
<dbReference type="Gene3D" id="2.30.42.10">
    <property type="match status" value="1"/>
</dbReference>
<dbReference type="InterPro" id="IPR008271">
    <property type="entry name" value="Ser/Thr_kinase_AS"/>
</dbReference>
<name>A0ABQ0F257_APOSI</name>
<dbReference type="PROSITE" id="PS00108">
    <property type="entry name" value="PROTEIN_KINASE_ST"/>
    <property type="match status" value="1"/>
</dbReference>
<comment type="cofactor">
    <cofactor evidence="1">
        <name>Mg(2+)</name>
        <dbReference type="ChEBI" id="CHEBI:18420"/>
    </cofactor>
</comment>
<feature type="compositionally biased region" description="Basic and acidic residues" evidence="15">
    <location>
        <begin position="1186"/>
        <end position="1200"/>
    </location>
</feature>
<comment type="similarity">
    <text evidence="3">Belongs to the protein kinase superfamily. AGC Ser/Thr protein kinase family.</text>
</comment>
<evidence type="ECO:0000256" key="14">
    <source>
        <dbReference type="ARBA" id="ARBA00048679"/>
    </source>
</evidence>
<dbReference type="PANTHER" id="PTHR24356:SF140">
    <property type="entry name" value="MICROTUBULE-ASSOCIATED SERINE_THREONINE-PROTEIN KINASE 3"/>
    <property type="match status" value="1"/>
</dbReference>
<evidence type="ECO:0000256" key="7">
    <source>
        <dbReference type="ARBA" id="ARBA00022553"/>
    </source>
</evidence>